<organism evidence="4 5">
    <name type="scientific">Thermoproteus tenax (strain ATCC 35583 / DSM 2078 / JCM 9277 / NBRC 100435 / Kra 1)</name>
    <dbReference type="NCBI Taxonomy" id="768679"/>
    <lineage>
        <taxon>Archaea</taxon>
        <taxon>Thermoproteota</taxon>
        <taxon>Thermoprotei</taxon>
        <taxon>Thermoproteales</taxon>
        <taxon>Thermoproteaceae</taxon>
        <taxon>Thermoproteus</taxon>
    </lineage>
</organism>
<dbReference type="SUPFAM" id="SSF50465">
    <property type="entry name" value="EF-Tu/eEF-1alpha/eIF2-gamma C-terminal domain"/>
    <property type="match status" value="1"/>
</dbReference>
<evidence type="ECO:0000256" key="1">
    <source>
        <dbReference type="ARBA" id="ARBA00022741"/>
    </source>
</evidence>
<dbReference type="Gene3D" id="2.40.30.10">
    <property type="entry name" value="Translation factors"/>
    <property type="match status" value="2"/>
</dbReference>
<feature type="domain" description="Tr-type G" evidence="3">
    <location>
        <begin position="106"/>
        <end position="337"/>
    </location>
</feature>
<proteinExistence type="predicted"/>
<reference evidence="4 5" key="1">
    <citation type="journal article" date="2011" name="PLoS ONE">
        <title>The complete genome sequence of Thermoproteus tenax: a physiologically versatile member of the Crenarchaeota.</title>
        <authorList>
            <person name="Siebers B."/>
            <person name="Zaparty M."/>
            <person name="Raddatz G."/>
            <person name="Tjaden B."/>
            <person name="Albers S.V."/>
            <person name="Bell S.D."/>
            <person name="Blombach F."/>
            <person name="Kletzin A."/>
            <person name="Kyrpides N."/>
            <person name="Lanz C."/>
            <person name="Plagens A."/>
            <person name="Rampp M."/>
            <person name="Rosinus A."/>
            <person name="von Jan M."/>
            <person name="Makarova K.S."/>
            <person name="Klenk H.P."/>
            <person name="Schuster S.C."/>
            <person name="Hensel R."/>
        </authorList>
    </citation>
    <scope>NUCLEOTIDE SEQUENCE [LARGE SCALE GENOMIC DNA]</scope>
    <source>
        <strain evidence="5">ATCC 35583 / DSM 2078 / JCM 9277 / NBRC 100435 / Kra 1</strain>
    </source>
</reference>
<keyword evidence="4" id="KW-0378">Hydrolase</keyword>
<accession>G4RKS9</accession>
<keyword evidence="1" id="KW-0547">Nucleotide-binding</keyword>
<dbReference type="InterPro" id="IPR000795">
    <property type="entry name" value="T_Tr_GTP-bd_dom"/>
</dbReference>
<dbReference type="SUPFAM" id="SSF50447">
    <property type="entry name" value="Translation proteins"/>
    <property type="match status" value="1"/>
</dbReference>
<dbReference type="PANTHER" id="PTHR43721:SF9">
    <property type="entry name" value="GTP-BINDING PROTEIN 1"/>
    <property type="match status" value="1"/>
</dbReference>
<dbReference type="InterPro" id="IPR004161">
    <property type="entry name" value="EFTu-like_2"/>
</dbReference>
<name>G4RKS9_THETK</name>
<dbReference type="PROSITE" id="PS51722">
    <property type="entry name" value="G_TR_2"/>
    <property type="match status" value="1"/>
</dbReference>
<dbReference type="PANTHER" id="PTHR43721">
    <property type="entry name" value="ELONGATION FACTOR TU-RELATED"/>
    <property type="match status" value="1"/>
</dbReference>
<gene>
    <name evidence="4" type="primary">cgp-1</name>
    <name evidence="4" type="ordered locus">TTX_1549</name>
</gene>
<dbReference type="eggNOG" id="arCOG01562">
    <property type="taxonomic scope" value="Archaea"/>
</dbReference>
<dbReference type="Gene3D" id="3.40.50.300">
    <property type="entry name" value="P-loop containing nucleotide triphosphate hydrolases"/>
    <property type="match status" value="1"/>
</dbReference>
<evidence type="ECO:0000313" key="5">
    <source>
        <dbReference type="Proteomes" id="UP000002654"/>
    </source>
</evidence>
<dbReference type="OrthoDB" id="30874at2157"/>
<keyword evidence="5" id="KW-1185">Reference proteome</keyword>
<evidence type="ECO:0000256" key="2">
    <source>
        <dbReference type="ARBA" id="ARBA00023134"/>
    </source>
</evidence>
<dbReference type="GO" id="GO:0003924">
    <property type="term" value="F:GTPase activity"/>
    <property type="evidence" value="ECO:0007669"/>
    <property type="project" value="InterPro"/>
</dbReference>
<dbReference type="GO" id="GO:0003746">
    <property type="term" value="F:translation elongation factor activity"/>
    <property type="evidence" value="ECO:0007669"/>
    <property type="project" value="TreeGrafter"/>
</dbReference>
<sequence>MYPPESEEGNIEYKLLVKDIDLDHFAGQMRRRILEGGGEAIYLIGVSDDGKPLGIGDEELNQALEAVRRAAERIGAVVYLVRIGEGIRGKIAEVLIRNRAGEDKPPPTVYVVAIGNVDAGKSTLIGVLVSGNLDDGRGRARAYAARYKHEVLTGRTSAVSTRLLGFRGYDIVNAELPDPLDEASVFLNSDKTILLIDVGGHEGYLRTSLRGILGTAPDYAMLVVAANSGVQRMTKEHLGIAVAMSIPVFVVITRIDITPNDVLERTLNDVMALLKMPGVSKLPYLVRNEADVAVAAKVMPNGRVAPIFLVSNVTGQGLELLRRFLSLIPKRIVVPNTGKPLLYISEIYLVRGVGLVVGGLLEGGELHVGQRMYMGPYADGSWKQVRIKSIHINKVSVATARPGQYITVAVDGVDEVAKGMVILPEPAGSVTRLIADVIVLRHPTAIRPGFTGVVHLRTIRTPATITWIDKGALMLGDMGRIELKLAKPWYIVEGDRFIFRNGPTRVLGKVAQVF</sequence>
<dbReference type="KEGG" id="ttn:TTX_1549"/>
<dbReference type="Pfam" id="PF00009">
    <property type="entry name" value="GTP_EFTU"/>
    <property type="match status" value="1"/>
</dbReference>
<dbReference type="STRING" id="768679.TTX_1549"/>
<evidence type="ECO:0000313" key="4">
    <source>
        <dbReference type="EMBL" id="CCC82174.1"/>
    </source>
</evidence>
<dbReference type="InterPro" id="IPR009001">
    <property type="entry name" value="Transl_elong_EF1A/Init_IF2_C"/>
</dbReference>
<dbReference type="PATRIC" id="fig|768679.9.peg.1568"/>
<dbReference type="Pfam" id="PF03144">
    <property type="entry name" value="GTP_EFTU_D2"/>
    <property type="match status" value="1"/>
</dbReference>
<dbReference type="SUPFAM" id="SSF52540">
    <property type="entry name" value="P-loop containing nucleoside triphosphate hydrolases"/>
    <property type="match status" value="1"/>
</dbReference>
<dbReference type="InterPro" id="IPR009000">
    <property type="entry name" value="Transl_B-barrel_sf"/>
</dbReference>
<keyword evidence="2" id="KW-0342">GTP-binding</keyword>
<dbReference type="InterPro" id="IPR050055">
    <property type="entry name" value="EF-Tu_GTPase"/>
</dbReference>
<dbReference type="Proteomes" id="UP000002654">
    <property type="component" value="Chromosome"/>
</dbReference>
<dbReference type="PaxDb" id="768679-TTX_1549"/>
<evidence type="ECO:0000259" key="3">
    <source>
        <dbReference type="PROSITE" id="PS51722"/>
    </source>
</evidence>
<dbReference type="RefSeq" id="WP_014127428.1">
    <property type="nucleotide sequence ID" value="NC_016070.1"/>
</dbReference>
<protein>
    <submittedName>
        <fullName evidence="4">GTP binding protein</fullName>
        <ecNumber evidence="4">3.6.5.3</ecNumber>
    </submittedName>
</protein>
<dbReference type="EMBL" id="FN869859">
    <property type="protein sequence ID" value="CCC82174.1"/>
    <property type="molecule type" value="Genomic_DNA"/>
</dbReference>
<dbReference type="GO" id="GO:0005525">
    <property type="term" value="F:GTP binding"/>
    <property type="evidence" value="ECO:0007669"/>
    <property type="project" value="UniProtKB-KW"/>
</dbReference>
<dbReference type="GeneID" id="11262426"/>
<dbReference type="HOGENOM" id="CLU_012821_2_0_2"/>
<dbReference type="InterPro" id="IPR027417">
    <property type="entry name" value="P-loop_NTPase"/>
</dbReference>
<dbReference type="EC" id="3.6.5.3" evidence="4"/>
<dbReference type="AlphaFoldDB" id="G4RKS9"/>